<feature type="domain" description="DUF6250" evidence="2">
    <location>
        <begin position="664"/>
        <end position="836"/>
    </location>
</feature>
<evidence type="ECO:0000259" key="3">
    <source>
        <dbReference type="Pfam" id="PF21348"/>
    </source>
</evidence>
<dbReference type="InterPro" id="IPR049366">
    <property type="entry name" value="RGL11_C"/>
</dbReference>
<dbReference type="InterPro" id="IPR028994">
    <property type="entry name" value="Integrin_alpha_N"/>
</dbReference>
<evidence type="ECO:0000259" key="2">
    <source>
        <dbReference type="Pfam" id="PF19763"/>
    </source>
</evidence>
<dbReference type="Proteomes" id="UP000184480">
    <property type="component" value="Unassembled WGS sequence"/>
</dbReference>
<organism evidence="4 5">
    <name type="scientific">Dysgonomonas macrotermitis</name>
    <dbReference type="NCBI Taxonomy" id="1346286"/>
    <lineage>
        <taxon>Bacteria</taxon>
        <taxon>Pseudomonadati</taxon>
        <taxon>Bacteroidota</taxon>
        <taxon>Bacteroidia</taxon>
        <taxon>Bacteroidales</taxon>
        <taxon>Dysgonomonadaceae</taxon>
        <taxon>Dysgonomonas</taxon>
    </lineage>
</organism>
<dbReference type="RefSeq" id="WP_070808605.1">
    <property type="nucleotide sequence ID" value="NZ_BBXL01000014.1"/>
</dbReference>
<dbReference type="InterPro" id="IPR041624">
    <property type="entry name" value="RGI_lyase"/>
</dbReference>
<protein>
    <submittedName>
        <fullName evidence="4">Rhamnogalacturonan endolyase</fullName>
    </submittedName>
</protein>
<dbReference type="Pfam" id="PF18370">
    <property type="entry name" value="RGI_lyase"/>
    <property type="match status" value="1"/>
</dbReference>
<proteinExistence type="predicted"/>
<keyword evidence="4" id="KW-0456">Lyase</keyword>
<dbReference type="Pfam" id="PF21348">
    <property type="entry name" value="RGL11_C"/>
    <property type="match status" value="1"/>
</dbReference>
<dbReference type="InterPro" id="IPR034641">
    <property type="entry name" value="RGL11"/>
</dbReference>
<dbReference type="CDD" id="cd10318">
    <property type="entry name" value="RGL11"/>
    <property type="match status" value="1"/>
</dbReference>
<name>A0A1M5GR73_9BACT</name>
<dbReference type="SUPFAM" id="SSF69318">
    <property type="entry name" value="Integrin alpha N-terminal domain"/>
    <property type="match status" value="1"/>
</dbReference>
<dbReference type="EMBL" id="FQUC01000014">
    <property type="protein sequence ID" value="SHG06173.1"/>
    <property type="molecule type" value="Genomic_DNA"/>
</dbReference>
<dbReference type="PANTHER" id="PTHR43118:SF1">
    <property type="entry name" value="RHAMNOGALACTURONAN LYASE (EUROFUNG)"/>
    <property type="match status" value="1"/>
</dbReference>
<evidence type="ECO:0000313" key="4">
    <source>
        <dbReference type="EMBL" id="SHG06173.1"/>
    </source>
</evidence>
<dbReference type="STRING" id="1346286.SAMN05444362_114102"/>
<feature type="domain" description="Rhamnogalacturonan I lyase beta-sheet" evidence="1">
    <location>
        <begin position="30"/>
        <end position="72"/>
    </location>
</feature>
<keyword evidence="5" id="KW-1185">Reference proteome</keyword>
<dbReference type="Gene3D" id="2.60.40.10">
    <property type="entry name" value="Immunoglobulins"/>
    <property type="match status" value="1"/>
</dbReference>
<feature type="domain" description="Rhamnogalacturonan lyase family 11 C-terminal" evidence="3">
    <location>
        <begin position="125"/>
        <end position="624"/>
    </location>
</feature>
<reference evidence="5" key="1">
    <citation type="submission" date="2016-11" db="EMBL/GenBank/DDBJ databases">
        <authorList>
            <person name="Varghese N."/>
            <person name="Submissions S."/>
        </authorList>
    </citation>
    <scope>NUCLEOTIDE SEQUENCE [LARGE SCALE GENOMIC DNA]</scope>
    <source>
        <strain evidence="5">DSM 27370</strain>
    </source>
</reference>
<dbReference type="GO" id="GO:0016829">
    <property type="term" value="F:lyase activity"/>
    <property type="evidence" value="ECO:0007669"/>
    <property type="project" value="UniProtKB-KW"/>
</dbReference>
<dbReference type="Gene3D" id="2.60.120.200">
    <property type="match status" value="1"/>
</dbReference>
<dbReference type="InterPro" id="IPR046217">
    <property type="entry name" value="DUF6250"/>
</dbReference>
<dbReference type="PANTHER" id="PTHR43118">
    <property type="entry name" value="RHAMNOGALACTURONAN LYASE (EUROFUNG)"/>
    <property type="match status" value="1"/>
</dbReference>
<sequence>MKTISAIVLFLTIFIFPVFKINTISAQHRKENLDRALIALPVSNNQAYIGWRILSTDKKEDGFDLYHQEGKSKPEKANKSLIVNTSDYVCDNIDFSKDNTWYLKDARGKNLASYHIAANKPQNPYLSIPIRKPEGGITFDNEKYDYTANDITVGDLDGDGEYEIILKWEPTNSKRPPQAGFTGDTYIDAYKLNGKHLWRINLGKNIRSGAAYTQLLVYDFDGDGKAELICKTGDGTIDGTGKAVGDPLADWRNKDPNSRMYGKIVEGPEYISAFEGTTGKELATAEYIPTRYPLDGWGGVGGNGGNDATGGRSDRFTACVAFFEKDTPSAVMVRGWYGRSVLAAWDYKDGKLSSRWVFDSALPEWEGYSGMGNHSVTVADFDGDGLDEVCIGAMTVDHNGKGLYTTRLRHGDALHAGDLIPSRPGLEVFGVHETEEKTKALNTPGMALFDGKTGEIIWQKFPGRDIGRGMSADIDPRYAGSECWSGFGGTYRSDTGEEIYKDKPNSCNFGIWWDADPLRELLDHTTITKWDWINHKTDTLLSPGTVVSNNSTKGNACLSADILGDWREEVIWRTVDNSELRIYSTTIPAAYKLPTLMHDHQYRMAIAWQNVAYNQPPHPSFDMVTKAKEWATDKAGLTKSLFKTYWTIEAQENNISFSNDTIEIEAKKGFTLWRNEKYEGNLEISFSACIMQQGKAGDRLSDLNCFWMAQDPLYPDDIFKQASWRDGVFGRYYSLNMYYLGYGGNSNTTTRFRKYNGNFEKFEKEKTRPDIITEYTDKGNLLRPNHWYNITIKCKDGNIQYTIDGKTIVDYTDQNPYTSGWFGFRTTQSRAKFTGFNVRRL</sequence>
<dbReference type="Pfam" id="PF19763">
    <property type="entry name" value="DUF6250"/>
    <property type="match status" value="1"/>
</dbReference>
<dbReference type="InterPro" id="IPR013783">
    <property type="entry name" value="Ig-like_fold"/>
</dbReference>
<evidence type="ECO:0000259" key="1">
    <source>
        <dbReference type="Pfam" id="PF18370"/>
    </source>
</evidence>
<accession>A0A1M5GR73</accession>
<evidence type="ECO:0000313" key="5">
    <source>
        <dbReference type="Proteomes" id="UP000184480"/>
    </source>
</evidence>
<dbReference type="AlphaFoldDB" id="A0A1M5GR73"/>
<gene>
    <name evidence="4" type="ORF">SAMN05444362_114102</name>
</gene>